<protein>
    <submittedName>
        <fullName evidence="1">Uncharacterized protein</fullName>
    </submittedName>
</protein>
<evidence type="ECO:0000313" key="2">
    <source>
        <dbReference type="Proteomes" id="UP000193577"/>
    </source>
</evidence>
<evidence type="ECO:0000313" key="1">
    <source>
        <dbReference type="EMBL" id="OSC34613.1"/>
    </source>
</evidence>
<dbReference type="InterPro" id="IPR035069">
    <property type="entry name" value="TTHA1013/TTHA0281-like"/>
</dbReference>
<dbReference type="EMBL" id="NCXO01000009">
    <property type="protein sequence ID" value="OSC34613.1"/>
    <property type="molecule type" value="Genomic_DNA"/>
</dbReference>
<accession>A0A7I7SD32</accession>
<keyword evidence="2" id="KW-1185">Reference proteome</keyword>
<dbReference type="SUPFAM" id="SSF143100">
    <property type="entry name" value="TTHA1013/TTHA0281-like"/>
    <property type="match status" value="1"/>
</dbReference>
<reference evidence="1 2" key="1">
    <citation type="submission" date="2017-04" db="EMBL/GenBank/DDBJ databases">
        <title>The new phylogeny of genus Mycobacterium.</title>
        <authorList>
            <person name="Tortoli E."/>
            <person name="Trovato A."/>
            <person name="Cirillo D.M."/>
        </authorList>
    </citation>
    <scope>NUCLEOTIDE SEQUENCE [LARGE SCALE GENOMIC DNA]</scope>
    <source>
        <strain evidence="1 2">KCTC 19819</strain>
    </source>
</reference>
<comment type="caution">
    <text evidence="1">The sequence shown here is derived from an EMBL/GenBank/DDBJ whole genome shotgun (WGS) entry which is preliminary data.</text>
</comment>
<gene>
    <name evidence="1" type="ORF">B8W67_06490</name>
</gene>
<dbReference type="AlphaFoldDB" id="A0A7I7SD32"/>
<sequence length="60" mass="5993">MIAEAHPAPGGTWVAIVPKLQGLLAEAPTLSQIPQAVADAANGLGYAISAESIGVRAATR</sequence>
<organism evidence="1 2">
    <name type="scientific">Mycolicibacillus koreensis</name>
    <dbReference type="NCBI Taxonomy" id="1069220"/>
    <lineage>
        <taxon>Bacteria</taxon>
        <taxon>Bacillati</taxon>
        <taxon>Actinomycetota</taxon>
        <taxon>Actinomycetes</taxon>
        <taxon>Mycobacteriales</taxon>
        <taxon>Mycobacteriaceae</taxon>
        <taxon>Mycolicibacillus</taxon>
    </lineage>
</organism>
<name>A0A7I7SD32_9MYCO</name>
<dbReference type="Proteomes" id="UP000193577">
    <property type="component" value="Unassembled WGS sequence"/>
</dbReference>
<proteinExistence type="predicted"/>